<name>A0A4V2JFF6_9BURK</name>
<dbReference type="OrthoDB" id="525451at2"/>
<feature type="signal peptide" evidence="1">
    <location>
        <begin position="1"/>
        <end position="29"/>
    </location>
</feature>
<keyword evidence="3" id="KW-1185">Reference proteome</keyword>
<keyword evidence="1" id="KW-0732">Signal</keyword>
<organism evidence="2 3">
    <name type="scientific">Aquabacterium lacunae</name>
    <dbReference type="NCBI Taxonomy" id="2528630"/>
    <lineage>
        <taxon>Bacteria</taxon>
        <taxon>Pseudomonadati</taxon>
        <taxon>Pseudomonadota</taxon>
        <taxon>Betaproteobacteria</taxon>
        <taxon>Burkholderiales</taxon>
        <taxon>Aquabacterium</taxon>
    </lineage>
</organism>
<feature type="chain" id="PRO_5020841866" evidence="1">
    <location>
        <begin position="30"/>
        <end position="547"/>
    </location>
</feature>
<evidence type="ECO:0000313" key="3">
    <source>
        <dbReference type="Proteomes" id="UP000292120"/>
    </source>
</evidence>
<dbReference type="Proteomes" id="UP000292120">
    <property type="component" value="Unassembled WGS sequence"/>
</dbReference>
<comment type="caution">
    <text evidence="2">The sequence shown here is derived from an EMBL/GenBank/DDBJ whole genome shotgun (WGS) entry which is preliminary data.</text>
</comment>
<protein>
    <submittedName>
        <fullName evidence="2">DUF4331 domain-containing protein</fullName>
    </submittedName>
</protein>
<dbReference type="AlphaFoldDB" id="A0A4V2JFF6"/>
<evidence type="ECO:0000313" key="2">
    <source>
        <dbReference type="EMBL" id="TBO29228.1"/>
    </source>
</evidence>
<proteinExistence type="predicted"/>
<dbReference type="Pfam" id="PF14224">
    <property type="entry name" value="DUF4331"/>
    <property type="match status" value="1"/>
</dbReference>
<gene>
    <name evidence="2" type="ORF">EYS42_12505</name>
</gene>
<dbReference type="EMBL" id="SIXI01000005">
    <property type="protein sequence ID" value="TBO29228.1"/>
    <property type="molecule type" value="Genomic_DNA"/>
</dbReference>
<accession>A0A4V2JFF6</accession>
<evidence type="ECO:0000256" key="1">
    <source>
        <dbReference type="SAM" id="SignalP"/>
    </source>
</evidence>
<sequence length="547" mass="57271">MRSAIKFSTLRHGLVAAAALAACATAVQASSHREAPFITTAPKVDASDFYMFNSYEGVQANGTGGRSGYVTLIANYQPLQDAYGGPNYFKMDPNALYEIHIDSNGDAKEDLTFQFRFKNKLKNFKGVDAASNGVSIPLTAIGKIVDVNDARSNVRETYELALVRGDRRSGKRTVVDTFDKPVDYIGLKTNGTPSEYETYAQKHIFSFQVPGCTTSKMAKVFAGQRRDGFAVNLGTIFDLVNAPLSALISARGDGTANIIEDKNVTSLAIEVPAECVTAGGNGVIGGWTTASLPQAPLLSASPRSGHQTTMAGGGAWVQVSRLGNPLVNEVVIGLKDKDRFNGSQPGKDGQFLSYVTNPTLPALIGAVVEDDVPTGVNGTAKAPSFSRSDLVTVFLTGIPTVNQLATVTPSEILRLNTGLKAVPYADQSPLGLVGGIIKAGGVSAAVAGQSTLDSNGKVSDLAGFPNGRRPKDDVVDIALVAAMGGLCTQAATDLGLGAPVFGNSCTPANVPLGNAVLQITDKADQELVPLLNRFPYLNTPLGGTRAQ</sequence>
<dbReference type="PROSITE" id="PS51257">
    <property type="entry name" value="PROKAR_LIPOPROTEIN"/>
    <property type="match status" value="1"/>
</dbReference>
<reference evidence="2 3" key="1">
    <citation type="submission" date="2019-02" db="EMBL/GenBank/DDBJ databases">
        <title>Aquabacterium sp. strain KMB7.</title>
        <authorList>
            <person name="Chen W.-M."/>
        </authorList>
    </citation>
    <scope>NUCLEOTIDE SEQUENCE [LARGE SCALE GENOMIC DNA]</scope>
    <source>
        <strain evidence="2 3">KMB7</strain>
    </source>
</reference>
<dbReference type="InterPro" id="IPR025566">
    <property type="entry name" value="DUF4331"/>
</dbReference>
<dbReference type="RefSeq" id="WP_130968524.1">
    <property type="nucleotide sequence ID" value="NZ_SIXI01000005.1"/>
</dbReference>